<accession>A0AAD6RBP3</accession>
<evidence type="ECO:0000313" key="1">
    <source>
        <dbReference type="EMBL" id="KAJ7005939.1"/>
    </source>
</evidence>
<organism evidence="1 2">
    <name type="scientific">Populus alba x Populus x berolinensis</name>
    <dbReference type="NCBI Taxonomy" id="444605"/>
    <lineage>
        <taxon>Eukaryota</taxon>
        <taxon>Viridiplantae</taxon>
        <taxon>Streptophyta</taxon>
        <taxon>Embryophyta</taxon>
        <taxon>Tracheophyta</taxon>
        <taxon>Spermatophyta</taxon>
        <taxon>Magnoliopsida</taxon>
        <taxon>eudicotyledons</taxon>
        <taxon>Gunneridae</taxon>
        <taxon>Pentapetalae</taxon>
        <taxon>rosids</taxon>
        <taxon>fabids</taxon>
        <taxon>Malpighiales</taxon>
        <taxon>Salicaceae</taxon>
        <taxon>Saliceae</taxon>
        <taxon>Populus</taxon>
    </lineage>
</organism>
<comment type="caution">
    <text evidence="1">The sequence shown here is derived from an EMBL/GenBank/DDBJ whole genome shotgun (WGS) entry which is preliminary data.</text>
</comment>
<dbReference type="EMBL" id="JAQIZT010000002">
    <property type="protein sequence ID" value="KAJ7005939.1"/>
    <property type="molecule type" value="Genomic_DNA"/>
</dbReference>
<dbReference type="Proteomes" id="UP001164929">
    <property type="component" value="Chromosome 2"/>
</dbReference>
<proteinExistence type="predicted"/>
<name>A0AAD6RBP3_9ROSI</name>
<dbReference type="AlphaFoldDB" id="A0AAD6RBP3"/>
<reference evidence="1" key="1">
    <citation type="journal article" date="2023" name="Mol. Ecol. Resour.">
        <title>Chromosome-level genome assembly of a triploid poplar Populus alba 'Berolinensis'.</title>
        <authorList>
            <person name="Chen S."/>
            <person name="Yu Y."/>
            <person name="Wang X."/>
            <person name="Wang S."/>
            <person name="Zhang T."/>
            <person name="Zhou Y."/>
            <person name="He R."/>
            <person name="Meng N."/>
            <person name="Wang Y."/>
            <person name="Liu W."/>
            <person name="Liu Z."/>
            <person name="Liu J."/>
            <person name="Guo Q."/>
            <person name="Huang H."/>
            <person name="Sederoff R.R."/>
            <person name="Wang G."/>
            <person name="Qu G."/>
            <person name="Chen S."/>
        </authorList>
    </citation>
    <scope>NUCLEOTIDE SEQUENCE</scope>
    <source>
        <strain evidence="1">SC-2020</strain>
    </source>
</reference>
<evidence type="ECO:0000313" key="2">
    <source>
        <dbReference type="Proteomes" id="UP001164929"/>
    </source>
</evidence>
<keyword evidence="2" id="KW-1185">Reference proteome</keyword>
<protein>
    <submittedName>
        <fullName evidence="1">Uncharacterized protein</fullName>
    </submittedName>
</protein>
<gene>
    <name evidence="1" type="ORF">NC653_005316</name>
</gene>
<sequence length="62" mass="6974">MPLLLGFGQLCTNKSQILRLSKGLSIALLLSNNFCHYTLLIGAKKMMNLDSCIVIFSHVYMR</sequence>